<sequence>MPTTDTAPTADRPARIPADAGRVGLPPWVAAAVPVVGLLTVVAAALVTGIAAPDQLSDPGALTRWGVPVSEFLASLSMTVTIAAVIFAAGVLPPEVGRRRRRRAGARAAQEPHERDEHPAFTLTMTIAAAGAAVWTLSSLAVAVLSYSDLAGVPVSAGEQFTAGLMVYAQQISVGRAWFATAAIAAVVTSLAVAVRGHAGLFWTGIVAMLGIVPQALIGHAAGGDDHYGAVNSIGLHLLGVIVWVGGLLVLVLISGRLVGEDGAQGTHSAYRQGRAPLLATVLSRYSVLAGLGLVTVVASGVVNATIRMNRVEQLFSEYGLLVLAKAAVSLMLGFLGLLHRRWIIPQLRGAADTAGEREELESPRPARRLLWQLIAVEALLMGAVLGASAVLSRTAPPVPEELAPDATPARILTGYELPPELTFERWFTQWRFDWLWVAVALFLALWYLGAVRRLRRRGDPWPVLRTLCWLAGLVVLTWATSGAPAVYGMVLFSAHMVGHMTLTMIAPVFLVLGAPITLALRSLPVRTDGTRGPREWILWIVHSPWGAFVTHPIVAGVNFAGSILVFYYTDFFRFALDEHVGHELMNAHFLLTGFVFALVMIGADPLPRRPPYPLRLVLLLATMVQHAFIGVAMTSSTGLMQASWFGNLGRDWGPDPLADQRIGGAIMWGIGEFPTVLMAVTVAVLWARDDSKRAARLDRQADRDGDAELAAWNSMYDQLNQEDPRVRR</sequence>
<comment type="subcellular location">
    <subcellularLocation>
        <location evidence="1">Cell membrane</location>
        <topology evidence="1">Multi-pass membrane protein</topology>
    </subcellularLocation>
</comment>
<feature type="transmembrane region" description="Helical" evidence="6">
    <location>
        <begin position="370"/>
        <end position="392"/>
    </location>
</feature>
<evidence type="ECO:0000313" key="9">
    <source>
        <dbReference type="Proteomes" id="UP000540191"/>
    </source>
</evidence>
<evidence type="ECO:0000256" key="2">
    <source>
        <dbReference type="ARBA" id="ARBA00022475"/>
    </source>
</evidence>
<name>A0A7W7GPH7_9MICC</name>
<dbReference type="RefSeq" id="WP_184241508.1">
    <property type="nucleotide sequence ID" value="NZ_JACHNA010000001.1"/>
</dbReference>
<feature type="transmembrane region" description="Helical" evidence="6">
    <location>
        <begin position="202"/>
        <end position="222"/>
    </location>
</feature>
<feature type="transmembrane region" description="Helical" evidence="6">
    <location>
        <begin position="467"/>
        <end position="493"/>
    </location>
</feature>
<dbReference type="InterPro" id="IPR008457">
    <property type="entry name" value="Cu-R_CopD_dom"/>
</dbReference>
<comment type="caution">
    <text evidence="8">The sequence shown here is derived from an EMBL/GenBank/DDBJ whole genome shotgun (WGS) entry which is preliminary data.</text>
</comment>
<dbReference type="PANTHER" id="PTHR34820:SF4">
    <property type="entry name" value="INNER MEMBRANE PROTEIN YEBZ"/>
    <property type="match status" value="1"/>
</dbReference>
<evidence type="ECO:0000256" key="4">
    <source>
        <dbReference type="ARBA" id="ARBA00022989"/>
    </source>
</evidence>
<feature type="transmembrane region" description="Helical" evidence="6">
    <location>
        <begin position="435"/>
        <end position="455"/>
    </location>
</feature>
<dbReference type="EMBL" id="JACHNA010000001">
    <property type="protein sequence ID" value="MBB4735921.1"/>
    <property type="molecule type" value="Genomic_DNA"/>
</dbReference>
<dbReference type="Pfam" id="PF05425">
    <property type="entry name" value="CopD"/>
    <property type="match status" value="1"/>
</dbReference>
<reference evidence="8 9" key="1">
    <citation type="submission" date="2020-08" db="EMBL/GenBank/DDBJ databases">
        <title>Sequencing the genomes of 1000 actinobacteria strains.</title>
        <authorList>
            <person name="Klenk H.-P."/>
        </authorList>
    </citation>
    <scope>NUCLEOTIDE SEQUENCE [LARGE SCALE GENOMIC DNA]</scope>
    <source>
        <strain evidence="8 9">DSM 23974</strain>
    </source>
</reference>
<feature type="transmembrane region" description="Helical" evidence="6">
    <location>
        <begin position="537"/>
        <end position="568"/>
    </location>
</feature>
<feature type="transmembrane region" description="Helical" evidence="6">
    <location>
        <begin position="319"/>
        <end position="339"/>
    </location>
</feature>
<evidence type="ECO:0000256" key="3">
    <source>
        <dbReference type="ARBA" id="ARBA00022692"/>
    </source>
</evidence>
<evidence type="ECO:0000259" key="7">
    <source>
        <dbReference type="Pfam" id="PF05425"/>
    </source>
</evidence>
<feature type="transmembrane region" description="Helical" evidence="6">
    <location>
        <begin position="234"/>
        <end position="255"/>
    </location>
</feature>
<keyword evidence="5 6" id="KW-0472">Membrane</keyword>
<keyword evidence="3 6" id="KW-0812">Transmembrane</keyword>
<keyword evidence="4 6" id="KW-1133">Transmembrane helix</keyword>
<feature type="transmembrane region" description="Helical" evidence="6">
    <location>
        <begin position="276"/>
        <end position="299"/>
    </location>
</feature>
<dbReference type="InterPro" id="IPR032694">
    <property type="entry name" value="CopC/D"/>
</dbReference>
<dbReference type="Pfam" id="PF09678">
    <property type="entry name" value="Caa3_CtaG"/>
    <property type="match status" value="1"/>
</dbReference>
<dbReference type="AlphaFoldDB" id="A0A7W7GPH7"/>
<dbReference type="PANTHER" id="PTHR34820">
    <property type="entry name" value="INNER MEMBRANE PROTEIN YEBZ"/>
    <property type="match status" value="1"/>
</dbReference>
<protein>
    <submittedName>
        <fullName evidence="8">Putative copper resistance protein D</fullName>
    </submittedName>
</protein>
<feature type="transmembrane region" description="Helical" evidence="6">
    <location>
        <begin position="666"/>
        <end position="688"/>
    </location>
</feature>
<evidence type="ECO:0000313" key="8">
    <source>
        <dbReference type="EMBL" id="MBB4735921.1"/>
    </source>
</evidence>
<keyword evidence="9" id="KW-1185">Reference proteome</keyword>
<dbReference type="Proteomes" id="UP000540191">
    <property type="component" value="Unassembled WGS sequence"/>
</dbReference>
<gene>
    <name evidence="8" type="ORF">HDA30_001429</name>
</gene>
<feature type="transmembrane region" description="Helical" evidence="6">
    <location>
        <begin position="28"/>
        <end position="52"/>
    </location>
</feature>
<feature type="transmembrane region" description="Helical" evidence="6">
    <location>
        <begin position="177"/>
        <end position="195"/>
    </location>
</feature>
<feature type="transmembrane region" description="Helical" evidence="6">
    <location>
        <begin position="120"/>
        <end position="145"/>
    </location>
</feature>
<evidence type="ECO:0000256" key="1">
    <source>
        <dbReference type="ARBA" id="ARBA00004651"/>
    </source>
</evidence>
<keyword evidence="2" id="KW-1003">Cell membrane</keyword>
<dbReference type="GO" id="GO:0005886">
    <property type="term" value="C:plasma membrane"/>
    <property type="evidence" value="ECO:0007669"/>
    <property type="project" value="UniProtKB-SubCell"/>
</dbReference>
<proteinExistence type="predicted"/>
<feature type="transmembrane region" description="Helical" evidence="6">
    <location>
        <begin position="505"/>
        <end position="525"/>
    </location>
</feature>
<feature type="transmembrane region" description="Helical" evidence="6">
    <location>
        <begin position="588"/>
        <end position="607"/>
    </location>
</feature>
<dbReference type="GO" id="GO:0006825">
    <property type="term" value="P:copper ion transport"/>
    <property type="evidence" value="ECO:0007669"/>
    <property type="project" value="InterPro"/>
</dbReference>
<feature type="transmembrane region" description="Helical" evidence="6">
    <location>
        <begin position="619"/>
        <end position="646"/>
    </location>
</feature>
<organism evidence="8 9">
    <name type="scientific">Micrococcus cohnii</name>
    <dbReference type="NCBI Taxonomy" id="993416"/>
    <lineage>
        <taxon>Bacteria</taxon>
        <taxon>Bacillati</taxon>
        <taxon>Actinomycetota</taxon>
        <taxon>Actinomycetes</taxon>
        <taxon>Micrococcales</taxon>
        <taxon>Micrococcaceae</taxon>
        <taxon>Micrococcus</taxon>
    </lineage>
</organism>
<evidence type="ECO:0000256" key="6">
    <source>
        <dbReference type="SAM" id="Phobius"/>
    </source>
</evidence>
<feature type="transmembrane region" description="Helical" evidence="6">
    <location>
        <begin position="72"/>
        <end position="93"/>
    </location>
</feature>
<feature type="domain" description="Copper resistance protein D" evidence="7">
    <location>
        <begin position="281"/>
        <end position="392"/>
    </location>
</feature>
<dbReference type="InterPro" id="IPR019108">
    <property type="entry name" value="Caa3_assmbl_CtaG-rel"/>
</dbReference>
<evidence type="ECO:0000256" key="5">
    <source>
        <dbReference type="ARBA" id="ARBA00023136"/>
    </source>
</evidence>
<accession>A0A7W7GPH7</accession>